<evidence type="ECO:0000256" key="10">
    <source>
        <dbReference type="ARBA" id="ARBA00022695"/>
    </source>
</evidence>
<evidence type="ECO:0000256" key="6">
    <source>
        <dbReference type="ARBA" id="ARBA00012487"/>
    </source>
</evidence>
<dbReference type="STRING" id="554055.A0A2P6VNE5"/>
<dbReference type="PROSITE" id="PS01315">
    <property type="entry name" value="CDS"/>
    <property type="match status" value="1"/>
</dbReference>
<reference evidence="19 20" key="1">
    <citation type="journal article" date="2018" name="Plant J.">
        <title>Genome sequences of Chlorella sorokiniana UTEX 1602 and Micractinium conductrix SAG 241.80: implications to maltose excretion by a green alga.</title>
        <authorList>
            <person name="Arriola M.B."/>
            <person name="Velmurugan N."/>
            <person name="Zhang Y."/>
            <person name="Plunkett M.H."/>
            <person name="Hondzo H."/>
            <person name="Barney B.M."/>
        </authorList>
    </citation>
    <scope>NUCLEOTIDE SEQUENCE [LARGE SCALE GENOMIC DNA]</scope>
    <source>
        <strain evidence="19 20">SAG 241.80</strain>
    </source>
</reference>
<keyword evidence="20" id="KW-1185">Reference proteome</keyword>
<dbReference type="GO" id="GO:0004605">
    <property type="term" value="F:phosphatidate cytidylyltransferase activity"/>
    <property type="evidence" value="ECO:0007669"/>
    <property type="project" value="UniProtKB-EC"/>
</dbReference>
<name>A0A2P6VNE5_9CHLO</name>
<evidence type="ECO:0000256" key="14">
    <source>
        <dbReference type="ARBA" id="ARBA00023209"/>
    </source>
</evidence>
<dbReference type="EC" id="2.7.7.41" evidence="6 16"/>
<evidence type="ECO:0000256" key="1">
    <source>
        <dbReference type="ARBA" id="ARBA00001698"/>
    </source>
</evidence>
<sequence length="433" mass="44154">MSGLLLPGAVSAASTTSSGSAPLRPSRSGALCRQPLGLQLAAAPPARRLASSPRTADCARWRRVQQQHKLATAAAADADAAALAAAAAEPEQQQQQQAQAQPHAADPAAADPAAAAAMGSSADGAAVEAAPKKKSGSLAKRVVFGVILGLSGAAVIIIGGWVYAGVACLAAFQLSQEYIGLVSAKGIAKGAPPPPPIVNSAISLLCVALNAWVFVTGGRSASAMAVASFVILSLQLLVVRKPRFAQLTSSLFGLFYCGYLPSFWIRLRLLSVPAVNSGALAATVPALLGGPTHLTVGLMAAFVAVACIIAADTGAYFCGKSFGRTQLTRVSPKKTVEGALGGLLSSIAVALGLYKTCGWPDNSLSAAALGTLVFFSSLFGDLIESVIKRDAGLKDASNLIPGHGGLLDRLDSYLFTGACVYFWIKFLLTNLGI</sequence>
<dbReference type="GO" id="GO:0016024">
    <property type="term" value="P:CDP-diacylglycerol biosynthetic process"/>
    <property type="evidence" value="ECO:0007669"/>
    <property type="project" value="UniProtKB-UniPathway"/>
</dbReference>
<evidence type="ECO:0000256" key="13">
    <source>
        <dbReference type="ARBA" id="ARBA00023136"/>
    </source>
</evidence>
<evidence type="ECO:0000256" key="12">
    <source>
        <dbReference type="ARBA" id="ARBA00023098"/>
    </source>
</evidence>
<evidence type="ECO:0000256" key="16">
    <source>
        <dbReference type="RuleBase" id="RU003938"/>
    </source>
</evidence>
<keyword evidence="11 18" id="KW-1133">Transmembrane helix</keyword>
<evidence type="ECO:0000256" key="17">
    <source>
        <dbReference type="SAM" id="MobiDB-lite"/>
    </source>
</evidence>
<evidence type="ECO:0000256" key="9">
    <source>
        <dbReference type="ARBA" id="ARBA00022692"/>
    </source>
</evidence>
<evidence type="ECO:0000313" key="20">
    <source>
        <dbReference type="Proteomes" id="UP000239649"/>
    </source>
</evidence>
<gene>
    <name evidence="19" type="ORF">C2E20_1575</name>
</gene>
<evidence type="ECO:0000256" key="15">
    <source>
        <dbReference type="ARBA" id="ARBA00023264"/>
    </source>
</evidence>
<keyword evidence="8 16" id="KW-0808">Transferase</keyword>
<evidence type="ECO:0000256" key="3">
    <source>
        <dbReference type="ARBA" id="ARBA00005119"/>
    </source>
</evidence>
<feature type="transmembrane region" description="Helical" evidence="18">
    <location>
        <begin position="338"/>
        <end position="354"/>
    </location>
</feature>
<keyword evidence="7" id="KW-0444">Lipid biosynthesis</keyword>
<keyword evidence="15" id="KW-1208">Phospholipid metabolism</keyword>
<evidence type="ECO:0000256" key="8">
    <source>
        <dbReference type="ARBA" id="ARBA00022679"/>
    </source>
</evidence>
<evidence type="ECO:0000256" key="2">
    <source>
        <dbReference type="ARBA" id="ARBA00004141"/>
    </source>
</evidence>
<dbReference type="PANTHER" id="PTHR47101">
    <property type="entry name" value="PHOSPHATIDATE CYTIDYLYLTRANSFERASE 5, CHLOROPLASTIC"/>
    <property type="match status" value="1"/>
</dbReference>
<comment type="pathway">
    <text evidence="3 16">Phospholipid metabolism; CDP-diacylglycerol biosynthesis; CDP-diacylglycerol from sn-glycerol 3-phosphate: step 3/3.</text>
</comment>
<dbReference type="InterPro" id="IPR000374">
    <property type="entry name" value="PC_trans"/>
</dbReference>
<dbReference type="Proteomes" id="UP000239649">
    <property type="component" value="Unassembled WGS sequence"/>
</dbReference>
<organism evidence="19 20">
    <name type="scientific">Micractinium conductrix</name>
    <dbReference type="NCBI Taxonomy" id="554055"/>
    <lineage>
        <taxon>Eukaryota</taxon>
        <taxon>Viridiplantae</taxon>
        <taxon>Chlorophyta</taxon>
        <taxon>core chlorophytes</taxon>
        <taxon>Trebouxiophyceae</taxon>
        <taxon>Chlorellales</taxon>
        <taxon>Chlorellaceae</taxon>
        <taxon>Chlorella clade</taxon>
        <taxon>Micractinium</taxon>
    </lineage>
</organism>
<feature type="transmembrane region" description="Helical" evidence="18">
    <location>
        <begin position="366"/>
        <end position="387"/>
    </location>
</feature>
<protein>
    <recommendedName>
        <fullName evidence="6 16">Phosphatidate cytidylyltransferase</fullName>
        <ecNumber evidence="6 16">2.7.7.41</ecNumber>
    </recommendedName>
</protein>
<proteinExistence type="inferred from homology"/>
<dbReference type="UniPathway" id="UPA00557">
    <property type="reaction ID" value="UER00614"/>
</dbReference>
<keyword evidence="13 18" id="KW-0472">Membrane</keyword>
<comment type="subcellular location">
    <subcellularLocation>
        <location evidence="2">Membrane</location>
        <topology evidence="2">Multi-pass membrane protein</topology>
    </subcellularLocation>
</comment>
<evidence type="ECO:0000256" key="4">
    <source>
        <dbReference type="ARBA" id="ARBA00005189"/>
    </source>
</evidence>
<evidence type="ECO:0000256" key="7">
    <source>
        <dbReference type="ARBA" id="ARBA00022516"/>
    </source>
</evidence>
<evidence type="ECO:0000256" key="11">
    <source>
        <dbReference type="ARBA" id="ARBA00022989"/>
    </source>
</evidence>
<keyword evidence="9 16" id="KW-0812">Transmembrane</keyword>
<evidence type="ECO:0000313" key="19">
    <source>
        <dbReference type="EMBL" id="PSC75575.1"/>
    </source>
</evidence>
<feature type="compositionally biased region" description="Low complexity" evidence="17">
    <location>
        <begin position="8"/>
        <end position="21"/>
    </location>
</feature>
<feature type="region of interest" description="Disordered" evidence="17">
    <location>
        <begin position="84"/>
        <end position="113"/>
    </location>
</feature>
<feature type="transmembrane region" description="Helical" evidence="18">
    <location>
        <begin position="221"/>
        <end position="239"/>
    </location>
</feature>
<dbReference type="EMBL" id="LHPF02000002">
    <property type="protein sequence ID" value="PSC75575.1"/>
    <property type="molecule type" value="Genomic_DNA"/>
</dbReference>
<dbReference type="AlphaFoldDB" id="A0A2P6VNE5"/>
<comment type="pathway">
    <text evidence="4">Lipid metabolism.</text>
</comment>
<comment type="similarity">
    <text evidence="5 16">Belongs to the CDS family.</text>
</comment>
<feature type="region of interest" description="Disordered" evidence="17">
    <location>
        <begin position="1"/>
        <end position="30"/>
    </location>
</feature>
<feature type="transmembrane region" description="Helical" evidence="18">
    <location>
        <begin position="251"/>
        <end position="267"/>
    </location>
</feature>
<evidence type="ECO:0000256" key="5">
    <source>
        <dbReference type="ARBA" id="ARBA00010185"/>
    </source>
</evidence>
<keyword evidence="14" id="KW-0594">Phospholipid biosynthesis</keyword>
<keyword evidence="12" id="KW-0443">Lipid metabolism</keyword>
<comment type="caution">
    <text evidence="19">The sequence shown here is derived from an EMBL/GenBank/DDBJ whole genome shotgun (WGS) entry which is preliminary data.</text>
</comment>
<feature type="transmembrane region" description="Helical" evidence="18">
    <location>
        <begin position="142"/>
        <end position="175"/>
    </location>
</feature>
<accession>A0A2P6VNE5</accession>
<dbReference type="Pfam" id="PF01148">
    <property type="entry name" value="CTP_transf_1"/>
    <property type="match status" value="1"/>
</dbReference>
<keyword evidence="10 16" id="KW-0548">Nucleotidyltransferase</keyword>
<dbReference type="OrthoDB" id="10260889at2759"/>
<evidence type="ECO:0000256" key="18">
    <source>
        <dbReference type="SAM" id="Phobius"/>
    </source>
</evidence>
<dbReference type="PANTHER" id="PTHR47101:SF1">
    <property type="entry name" value="PHOSPHATIDATE CYTIDYLYLTRANSFERASE 4, CHLOROPLASTIC"/>
    <property type="match status" value="1"/>
</dbReference>
<comment type="catalytic activity">
    <reaction evidence="1 16">
        <text>a 1,2-diacyl-sn-glycero-3-phosphate + CTP + H(+) = a CDP-1,2-diacyl-sn-glycerol + diphosphate</text>
        <dbReference type="Rhea" id="RHEA:16229"/>
        <dbReference type="ChEBI" id="CHEBI:15378"/>
        <dbReference type="ChEBI" id="CHEBI:33019"/>
        <dbReference type="ChEBI" id="CHEBI:37563"/>
        <dbReference type="ChEBI" id="CHEBI:58332"/>
        <dbReference type="ChEBI" id="CHEBI:58608"/>
        <dbReference type="EC" id="2.7.7.41"/>
    </reaction>
</comment>
<feature type="transmembrane region" description="Helical" evidence="18">
    <location>
        <begin position="294"/>
        <end position="317"/>
    </location>
</feature>
<dbReference type="GO" id="GO:0016020">
    <property type="term" value="C:membrane"/>
    <property type="evidence" value="ECO:0007669"/>
    <property type="project" value="UniProtKB-SubCell"/>
</dbReference>